<keyword evidence="7 10" id="KW-0408">Iron</keyword>
<dbReference type="OrthoDB" id="9808022at2"/>
<protein>
    <recommendedName>
        <fullName evidence="3 10">Heme chaperone HemW</fullName>
    </recommendedName>
</protein>
<sequence length="409" mass="44541">MEPIGVYVHFPWCLKKCPYCDFVSFAKERDGIEHDRYADAILAELERRASAFEGRTLATVFFGGGTPSLWAPQALGRVLAGIRAFTAGRALSDVEVTVECNPSSLDEDRARALVDVGVNRLSVGVQGLEPERLRFLGRLHDAEGGLDAVRAALRAGVPRVSADLIYGVAVPAPEGGPKYLAGGPTQEQSPREAAAEARRVAETGVTHVSAYSLTIEPGTQFGELSRRGRLPIANEDGVAETFFAIEEALAAAGLRHYEISNYAREGHEARHNLGYWRGHDYVGLGCAAFGTVSGRGAEVQEGFALRYRNPIDPARYMRAALAGEAEVESEEPLDPETRLRERIMLGLRLREGFDLERSAAEVGAEAWTPERRQAAERLMKRGKLTIEGGTIRVPRDAWVLADGIAAELF</sequence>
<evidence type="ECO:0000313" key="13">
    <source>
        <dbReference type="Proteomes" id="UP000309215"/>
    </source>
</evidence>
<evidence type="ECO:0000313" key="12">
    <source>
        <dbReference type="EMBL" id="TKD03270.1"/>
    </source>
</evidence>
<dbReference type="SFLD" id="SFLDF00562">
    <property type="entry name" value="HemN-like__clustered_with_heat"/>
    <property type="match status" value="1"/>
</dbReference>
<dbReference type="InterPro" id="IPR034505">
    <property type="entry name" value="Coproporphyrinogen-III_oxidase"/>
</dbReference>
<comment type="caution">
    <text evidence="12">The sequence shown here is derived from an EMBL/GenBank/DDBJ whole genome shotgun (WGS) entry which is preliminary data.</text>
</comment>
<dbReference type="SFLD" id="SFLDS00029">
    <property type="entry name" value="Radical_SAM"/>
    <property type="match status" value="1"/>
</dbReference>
<keyword evidence="13" id="KW-1185">Reference proteome</keyword>
<evidence type="ECO:0000256" key="1">
    <source>
        <dbReference type="ARBA" id="ARBA00001966"/>
    </source>
</evidence>
<evidence type="ECO:0000256" key="2">
    <source>
        <dbReference type="ARBA" id="ARBA00006100"/>
    </source>
</evidence>
<accession>A0A4U1J8T3</accession>
<dbReference type="InterPro" id="IPR010723">
    <property type="entry name" value="HemN_C"/>
</dbReference>
<keyword evidence="8 10" id="KW-0411">Iron-sulfur</keyword>
<comment type="subcellular location">
    <subcellularLocation>
        <location evidence="10">Cytoplasm</location>
    </subcellularLocation>
</comment>
<reference evidence="12 13" key="1">
    <citation type="submission" date="2019-04" db="EMBL/GenBank/DDBJ databases">
        <authorList>
            <person name="Li Y."/>
            <person name="Wang J."/>
        </authorList>
    </citation>
    <scope>NUCLEOTIDE SEQUENCE [LARGE SCALE GENOMIC DNA]</scope>
    <source>
        <strain evidence="12 13">DSM 14668</strain>
    </source>
</reference>
<keyword evidence="6 10" id="KW-0479">Metal-binding</keyword>
<dbReference type="PANTHER" id="PTHR13932:SF5">
    <property type="entry name" value="RADICAL S-ADENOSYL METHIONINE DOMAIN-CONTAINING PROTEIN 1, MITOCHONDRIAL"/>
    <property type="match status" value="1"/>
</dbReference>
<keyword evidence="10" id="KW-0004">4Fe-4S</keyword>
<gene>
    <name evidence="12" type="primary">hemW</name>
    <name evidence="12" type="ORF">E8A74_26405</name>
</gene>
<evidence type="ECO:0000256" key="6">
    <source>
        <dbReference type="ARBA" id="ARBA00022723"/>
    </source>
</evidence>
<dbReference type="InterPro" id="IPR004559">
    <property type="entry name" value="HemW-like"/>
</dbReference>
<dbReference type="GO" id="GO:0006779">
    <property type="term" value="P:porphyrin-containing compound biosynthetic process"/>
    <property type="evidence" value="ECO:0007669"/>
    <property type="project" value="InterPro"/>
</dbReference>
<dbReference type="GO" id="GO:0004109">
    <property type="term" value="F:coproporphyrinogen oxidase activity"/>
    <property type="evidence" value="ECO:0007669"/>
    <property type="project" value="InterPro"/>
</dbReference>
<dbReference type="SFLD" id="SFLDG01065">
    <property type="entry name" value="anaerobic_coproporphyrinogen-I"/>
    <property type="match status" value="1"/>
</dbReference>
<dbReference type="PROSITE" id="PS51918">
    <property type="entry name" value="RADICAL_SAM"/>
    <property type="match status" value="1"/>
</dbReference>
<organism evidence="12 13">
    <name type="scientific">Polyangium fumosum</name>
    <dbReference type="NCBI Taxonomy" id="889272"/>
    <lineage>
        <taxon>Bacteria</taxon>
        <taxon>Pseudomonadati</taxon>
        <taxon>Myxococcota</taxon>
        <taxon>Polyangia</taxon>
        <taxon>Polyangiales</taxon>
        <taxon>Polyangiaceae</taxon>
        <taxon>Polyangium</taxon>
    </lineage>
</organism>
<comment type="similarity">
    <text evidence="2">Belongs to the anaerobic coproporphyrinogen-III oxidase family. HemW subfamily.</text>
</comment>
<evidence type="ECO:0000259" key="11">
    <source>
        <dbReference type="PROSITE" id="PS51918"/>
    </source>
</evidence>
<dbReference type="InterPro" id="IPR058240">
    <property type="entry name" value="rSAM_sf"/>
</dbReference>
<dbReference type="Pfam" id="PF06969">
    <property type="entry name" value="HemN_C"/>
    <property type="match status" value="1"/>
</dbReference>
<dbReference type="RefSeq" id="WP_136931854.1">
    <property type="nucleotide sequence ID" value="NZ_SSMQ01000030.1"/>
</dbReference>
<dbReference type="SUPFAM" id="SSF102114">
    <property type="entry name" value="Radical SAM enzymes"/>
    <property type="match status" value="1"/>
</dbReference>
<dbReference type="SFLD" id="SFLDF00288">
    <property type="entry name" value="HemN-like__clustered_with_nucl"/>
    <property type="match status" value="1"/>
</dbReference>
<keyword evidence="10" id="KW-0963">Cytoplasm</keyword>
<evidence type="ECO:0000256" key="9">
    <source>
        <dbReference type="ARBA" id="ARBA00023186"/>
    </source>
</evidence>
<evidence type="ECO:0000256" key="4">
    <source>
        <dbReference type="ARBA" id="ARBA00022617"/>
    </source>
</evidence>
<dbReference type="SMART" id="SM00729">
    <property type="entry name" value="Elp3"/>
    <property type="match status" value="1"/>
</dbReference>
<evidence type="ECO:0000256" key="8">
    <source>
        <dbReference type="ARBA" id="ARBA00023014"/>
    </source>
</evidence>
<dbReference type="NCBIfam" id="TIGR00539">
    <property type="entry name" value="hemN_rel"/>
    <property type="match status" value="1"/>
</dbReference>
<comment type="function">
    <text evidence="10">Probably acts as a heme chaperone, transferring heme to an unknown acceptor. Binds one molecule of heme per monomer, possibly covalently. Binds 1 [4Fe-4S] cluster. The cluster is coordinated with 3 cysteines and an exchangeable S-adenosyl-L-methionine.</text>
</comment>
<dbReference type="InterPro" id="IPR013785">
    <property type="entry name" value="Aldolase_TIM"/>
</dbReference>
<keyword evidence="5 10" id="KW-0949">S-adenosyl-L-methionine</keyword>
<name>A0A4U1J8T3_9BACT</name>
<comment type="cofactor">
    <cofactor evidence="1">
        <name>[4Fe-4S] cluster</name>
        <dbReference type="ChEBI" id="CHEBI:49883"/>
    </cofactor>
</comment>
<keyword evidence="4 10" id="KW-0349">Heme</keyword>
<dbReference type="Gene3D" id="3.20.20.70">
    <property type="entry name" value="Aldolase class I"/>
    <property type="match status" value="1"/>
</dbReference>
<dbReference type="InterPro" id="IPR007197">
    <property type="entry name" value="rSAM"/>
</dbReference>
<evidence type="ECO:0000256" key="5">
    <source>
        <dbReference type="ARBA" id="ARBA00022691"/>
    </source>
</evidence>
<dbReference type="AlphaFoldDB" id="A0A4U1J8T3"/>
<evidence type="ECO:0000256" key="10">
    <source>
        <dbReference type="RuleBase" id="RU364116"/>
    </source>
</evidence>
<dbReference type="Pfam" id="PF04055">
    <property type="entry name" value="Radical_SAM"/>
    <property type="match status" value="1"/>
</dbReference>
<dbReference type="PANTHER" id="PTHR13932">
    <property type="entry name" value="COPROPORPHYRINIGEN III OXIDASE"/>
    <property type="match status" value="1"/>
</dbReference>
<dbReference type="CDD" id="cd01335">
    <property type="entry name" value="Radical_SAM"/>
    <property type="match status" value="1"/>
</dbReference>
<dbReference type="EMBL" id="SSMQ01000030">
    <property type="protein sequence ID" value="TKD03270.1"/>
    <property type="molecule type" value="Genomic_DNA"/>
</dbReference>
<dbReference type="InterPro" id="IPR006638">
    <property type="entry name" value="Elp3/MiaA/NifB-like_rSAM"/>
</dbReference>
<dbReference type="Proteomes" id="UP000309215">
    <property type="component" value="Unassembled WGS sequence"/>
</dbReference>
<evidence type="ECO:0000256" key="3">
    <source>
        <dbReference type="ARBA" id="ARBA00017228"/>
    </source>
</evidence>
<dbReference type="GO" id="GO:0005737">
    <property type="term" value="C:cytoplasm"/>
    <property type="evidence" value="ECO:0007669"/>
    <property type="project" value="UniProtKB-SubCell"/>
</dbReference>
<dbReference type="GO" id="GO:0046872">
    <property type="term" value="F:metal ion binding"/>
    <property type="evidence" value="ECO:0007669"/>
    <property type="project" value="UniProtKB-UniRule"/>
</dbReference>
<proteinExistence type="inferred from homology"/>
<feature type="domain" description="Radical SAM core" evidence="11">
    <location>
        <begin position="1"/>
        <end position="255"/>
    </location>
</feature>
<keyword evidence="9 10" id="KW-0143">Chaperone</keyword>
<dbReference type="GO" id="GO:0051539">
    <property type="term" value="F:4 iron, 4 sulfur cluster binding"/>
    <property type="evidence" value="ECO:0007669"/>
    <property type="project" value="UniProtKB-UniRule"/>
</dbReference>
<evidence type="ECO:0000256" key="7">
    <source>
        <dbReference type="ARBA" id="ARBA00023004"/>
    </source>
</evidence>